<proteinExistence type="inferred from homology"/>
<sequence>MSSNTSNTSPTIAFFGSTGGCTLAALIQSLKAGYACRCLVRTPAKLSALLNPPNSNPSNAPVPTENLTIIPGSIDDPSAVSSTIKGATIIIFGIGGAPVFSWNPLNCFVTLNDPTICERGIKAVLAVLDSASPKDRSGPQPLICCISSTGLKESGQRDLPTAMRPLYRLLKVPHEDKKKMEAAVRGSGREFVVVRPALLTDGQEAGRVRAGYEGGEKGEAVGYTVSRRDVGGWIFREVVEGRGGEWRGRGVSLAY</sequence>
<dbReference type="Gene3D" id="3.40.50.720">
    <property type="entry name" value="NAD(P)-binding Rossmann-like Domain"/>
    <property type="match status" value="1"/>
</dbReference>
<dbReference type="Pfam" id="PF13460">
    <property type="entry name" value="NAD_binding_10"/>
    <property type="match status" value="1"/>
</dbReference>
<dbReference type="OMA" id="HADKLQM"/>
<evidence type="ECO:0000313" key="3">
    <source>
        <dbReference type="EMBL" id="CCX07600.1"/>
    </source>
</evidence>
<evidence type="ECO:0000259" key="2">
    <source>
        <dbReference type="Pfam" id="PF13460"/>
    </source>
</evidence>
<dbReference type="Proteomes" id="UP000018144">
    <property type="component" value="Unassembled WGS sequence"/>
</dbReference>
<dbReference type="InterPro" id="IPR016040">
    <property type="entry name" value="NAD(P)-bd_dom"/>
</dbReference>
<dbReference type="PANTHER" id="PTHR15020:SF50">
    <property type="entry name" value="UPF0659 PROTEIN YMR090W"/>
    <property type="match status" value="1"/>
</dbReference>
<dbReference type="PANTHER" id="PTHR15020">
    <property type="entry name" value="FLAVIN REDUCTASE-RELATED"/>
    <property type="match status" value="1"/>
</dbReference>
<gene>
    <name evidence="3" type="ORF">PCON_07189</name>
</gene>
<evidence type="ECO:0000313" key="4">
    <source>
        <dbReference type="Proteomes" id="UP000018144"/>
    </source>
</evidence>
<organism evidence="3 4">
    <name type="scientific">Pyronema omphalodes (strain CBS 100304)</name>
    <name type="common">Pyronema confluens</name>
    <dbReference type="NCBI Taxonomy" id="1076935"/>
    <lineage>
        <taxon>Eukaryota</taxon>
        <taxon>Fungi</taxon>
        <taxon>Dikarya</taxon>
        <taxon>Ascomycota</taxon>
        <taxon>Pezizomycotina</taxon>
        <taxon>Pezizomycetes</taxon>
        <taxon>Pezizales</taxon>
        <taxon>Pyronemataceae</taxon>
        <taxon>Pyronema</taxon>
    </lineage>
</organism>
<dbReference type="AlphaFoldDB" id="U4KZI2"/>
<dbReference type="eggNOG" id="ENOG502S3UW">
    <property type="taxonomic scope" value="Eukaryota"/>
</dbReference>
<evidence type="ECO:0000256" key="1">
    <source>
        <dbReference type="ARBA" id="ARBA00038376"/>
    </source>
</evidence>
<feature type="domain" description="NAD(P)-binding" evidence="2">
    <location>
        <begin position="16"/>
        <end position="235"/>
    </location>
</feature>
<dbReference type="InterPro" id="IPR036291">
    <property type="entry name" value="NAD(P)-bd_dom_sf"/>
</dbReference>
<dbReference type="SUPFAM" id="SSF51735">
    <property type="entry name" value="NAD(P)-binding Rossmann-fold domains"/>
    <property type="match status" value="1"/>
</dbReference>
<comment type="similarity">
    <text evidence="1">Belongs to the avfA family.</text>
</comment>
<name>U4KZI2_PYROM</name>
<reference evidence="3 4" key="1">
    <citation type="journal article" date="2013" name="PLoS Genet.">
        <title>The genome and development-dependent transcriptomes of Pyronema confluens: a window into fungal evolution.</title>
        <authorList>
            <person name="Traeger S."/>
            <person name="Altegoer F."/>
            <person name="Freitag M."/>
            <person name="Gabaldon T."/>
            <person name="Kempken F."/>
            <person name="Kumar A."/>
            <person name="Marcet-Houben M."/>
            <person name="Poggeler S."/>
            <person name="Stajich J.E."/>
            <person name="Nowrousian M."/>
        </authorList>
    </citation>
    <scope>NUCLEOTIDE SEQUENCE [LARGE SCALE GENOMIC DNA]</scope>
    <source>
        <strain evidence="4">CBS 100304</strain>
        <tissue evidence="3">Vegetative mycelium</tissue>
    </source>
</reference>
<accession>U4KZI2</accession>
<keyword evidence="4" id="KW-1185">Reference proteome</keyword>
<dbReference type="EMBL" id="HF935357">
    <property type="protein sequence ID" value="CCX07600.1"/>
    <property type="molecule type" value="Genomic_DNA"/>
</dbReference>
<protein>
    <recommendedName>
        <fullName evidence="2">NAD(P)-binding domain-containing protein</fullName>
    </recommendedName>
</protein>
<dbReference type="STRING" id="1076935.U4KZI2"/>
<dbReference type="OrthoDB" id="63935at2759"/>